<keyword evidence="3" id="KW-1185">Reference proteome</keyword>
<accession>A0A2Z7BXW0</accession>
<reference evidence="2 3" key="1">
    <citation type="journal article" date="2015" name="Proc. Natl. Acad. Sci. U.S.A.">
        <title>The resurrection genome of Boea hygrometrica: A blueprint for survival of dehydration.</title>
        <authorList>
            <person name="Xiao L."/>
            <person name="Yang G."/>
            <person name="Zhang L."/>
            <person name="Yang X."/>
            <person name="Zhao S."/>
            <person name="Ji Z."/>
            <person name="Zhou Q."/>
            <person name="Hu M."/>
            <person name="Wang Y."/>
            <person name="Chen M."/>
            <person name="Xu Y."/>
            <person name="Jin H."/>
            <person name="Xiao X."/>
            <person name="Hu G."/>
            <person name="Bao F."/>
            <person name="Hu Y."/>
            <person name="Wan P."/>
            <person name="Li L."/>
            <person name="Deng X."/>
            <person name="Kuang T."/>
            <person name="Xiang C."/>
            <person name="Zhu J.K."/>
            <person name="Oliver M.J."/>
            <person name="He Y."/>
        </authorList>
    </citation>
    <scope>NUCLEOTIDE SEQUENCE [LARGE SCALE GENOMIC DNA]</scope>
    <source>
        <strain evidence="3">cv. XS01</strain>
    </source>
</reference>
<name>A0A2Z7BXW0_9LAMI</name>
<dbReference type="EMBL" id="KV001854">
    <property type="protein sequence ID" value="KZV38468.1"/>
    <property type="molecule type" value="Genomic_DNA"/>
</dbReference>
<dbReference type="Proteomes" id="UP000250235">
    <property type="component" value="Unassembled WGS sequence"/>
</dbReference>
<organism evidence="2 3">
    <name type="scientific">Dorcoceras hygrometricum</name>
    <dbReference type="NCBI Taxonomy" id="472368"/>
    <lineage>
        <taxon>Eukaryota</taxon>
        <taxon>Viridiplantae</taxon>
        <taxon>Streptophyta</taxon>
        <taxon>Embryophyta</taxon>
        <taxon>Tracheophyta</taxon>
        <taxon>Spermatophyta</taxon>
        <taxon>Magnoliopsida</taxon>
        <taxon>eudicotyledons</taxon>
        <taxon>Gunneridae</taxon>
        <taxon>Pentapetalae</taxon>
        <taxon>asterids</taxon>
        <taxon>lamiids</taxon>
        <taxon>Lamiales</taxon>
        <taxon>Gesneriaceae</taxon>
        <taxon>Didymocarpoideae</taxon>
        <taxon>Trichosporeae</taxon>
        <taxon>Loxocarpinae</taxon>
        <taxon>Dorcoceras</taxon>
    </lineage>
</organism>
<dbReference type="AlphaFoldDB" id="A0A2Z7BXW0"/>
<gene>
    <name evidence="2" type="ORF">F511_35828</name>
</gene>
<feature type="compositionally biased region" description="Polar residues" evidence="1">
    <location>
        <begin position="1"/>
        <end position="16"/>
    </location>
</feature>
<sequence>MHEQGYQESSVDKSTTSQLCRSHQSSSSCDLQVRRLSRPSQGIVVFRHDDSAGHHIKNSVGPFRRDDSACGSQRAKEFISQMNQAQYSTTQLSMKLKMETNHLSKAAKEQTNYGSTIEKIHEHFNNFALLKSGNSSLQTGTNHPIAKAEVPQIWPQLSLTSGHAISDLTL</sequence>
<proteinExistence type="predicted"/>
<evidence type="ECO:0000313" key="3">
    <source>
        <dbReference type="Proteomes" id="UP000250235"/>
    </source>
</evidence>
<evidence type="ECO:0000256" key="1">
    <source>
        <dbReference type="SAM" id="MobiDB-lite"/>
    </source>
</evidence>
<feature type="region of interest" description="Disordered" evidence="1">
    <location>
        <begin position="1"/>
        <end position="21"/>
    </location>
</feature>
<evidence type="ECO:0000313" key="2">
    <source>
        <dbReference type="EMBL" id="KZV38468.1"/>
    </source>
</evidence>
<protein>
    <submittedName>
        <fullName evidence="2">Uncharacterized protein</fullName>
    </submittedName>
</protein>